<sequence length="138" mass="15744">MIEIQTDNTTYTAELHEERAPETVSVFREMLPLRSELMHVRWSGIATWINIDEIDIPDLPRENHTTYPSRGDLLFYPGYRNDAEILLPCGPTCFKSQAGELAGNHFATVNASAETLRQLEQKTLRDGIQEVVIREGDR</sequence>
<protein>
    <recommendedName>
        <fullName evidence="3">DUF3830 family protein</fullName>
    </recommendedName>
</protein>
<dbReference type="Gene3D" id="2.40.100.20">
    <property type="match status" value="1"/>
</dbReference>
<gene>
    <name evidence="1" type="ORF">Harman_23820</name>
</gene>
<dbReference type="InterPro" id="IPR024532">
    <property type="entry name" value="DUF3830"/>
</dbReference>
<evidence type="ECO:0000313" key="2">
    <source>
        <dbReference type="Proteomes" id="UP000304382"/>
    </source>
</evidence>
<dbReference type="Pfam" id="PF12903">
    <property type="entry name" value="DUF3830"/>
    <property type="match status" value="1"/>
</dbReference>
<accession>A0A4C2EL98</accession>
<dbReference type="InterPro" id="IPR029000">
    <property type="entry name" value="Cyclophilin-like_dom_sf"/>
</dbReference>
<dbReference type="SUPFAM" id="SSF50891">
    <property type="entry name" value="Cyclophilin-like"/>
    <property type="match status" value="1"/>
</dbReference>
<dbReference type="RefSeq" id="WP_137684031.1">
    <property type="nucleotide sequence ID" value="NZ_BIXZ01000003.1"/>
</dbReference>
<dbReference type="AlphaFoldDB" id="A0A4C2EL98"/>
<reference evidence="1 2" key="1">
    <citation type="submission" date="2019-02" db="EMBL/GenBank/DDBJ databases">
        <title>Haloarcula mannanilyticum sp. nov., a mannan degrading haloarchaeon isolated from commercial salt.</title>
        <authorList>
            <person name="Enomoto S."/>
            <person name="Shimane Y."/>
            <person name="Kamekura M."/>
            <person name="Ito T."/>
            <person name="Moriya O."/>
            <person name="Ihara K."/>
            <person name="Takahashi-Ando N."/>
            <person name="Fukushima Y."/>
            <person name="Yoshida Y."/>
            <person name="Usama R."/>
            <person name="Takai K."/>
            <person name="Minegishi H."/>
        </authorList>
    </citation>
    <scope>NUCLEOTIDE SEQUENCE [LARGE SCALE GENOMIC DNA]</scope>
    <source>
        <strain evidence="1 2">MD130-1</strain>
    </source>
</reference>
<name>A0A4C2EL98_9EURY</name>
<keyword evidence="2" id="KW-1185">Reference proteome</keyword>
<comment type="caution">
    <text evidence="1">The sequence shown here is derived from an EMBL/GenBank/DDBJ whole genome shotgun (WGS) entry which is preliminary data.</text>
</comment>
<dbReference type="Proteomes" id="UP000304382">
    <property type="component" value="Unassembled WGS sequence"/>
</dbReference>
<organism evidence="1 2">
    <name type="scientific">Haloarcula mannanilytica</name>
    <dbReference type="NCBI Taxonomy" id="2509225"/>
    <lineage>
        <taxon>Archaea</taxon>
        <taxon>Methanobacteriati</taxon>
        <taxon>Methanobacteriota</taxon>
        <taxon>Stenosarchaea group</taxon>
        <taxon>Halobacteria</taxon>
        <taxon>Halobacteriales</taxon>
        <taxon>Haloarculaceae</taxon>
        <taxon>Haloarcula</taxon>
    </lineage>
</organism>
<dbReference type="EMBL" id="BIXZ01000003">
    <property type="protein sequence ID" value="GCF14447.1"/>
    <property type="molecule type" value="Genomic_DNA"/>
</dbReference>
<evidence type="ECO:0000313" key="1">
    <source>
        <dbReference type="EMBL" id="GCF14447.1"/>
    </source>
</evidence>
<dbReference type="OrthoDB" id="190693at2157"/>
<evidence type="ECO:0008006" key="3">
    <source>
        <dbReference type="Google" id="ProtNLM"/>
    </source>
</evidence>
<proteinExistence type="predicted"/>